<dbReference type="SUPFAM" id="SSF52058">
    <property type="entry name" value="L domain-like"/>
    <property type="match status" value="1"/>
</dbReference>
<dbReference type="Gene3D" id="1.20.1280.50">
    <property type="match status" value="1"/>
</dbReference>
<dbReference type="GO" id="GO:0141221">
    <property type="term" value="F:histone deacetylase activity, hydrolytic mechanism"/>
    <property type="evidence" value="ECO:0007669"/>
    <property type="project" value="UniProtKB-EC"/>
</dbReference>
<dbReference type="Pfam" id="PF23622">
    <property type="entry name" value="LRR_At1g61320_AtMIF1"/>
    <property type="match status" value="1"/>
</dbReference>
<keyword evidence="2" id="KW-0238">DNA-binding</keyword>
<accession>A0ABD3DB89</accession>
<dbReference type="CDD" id="cd22160">
    <property type="entry name" value="F-box_AtFBL13-like"/>
    <property type="match status" value="1"/>
</dbReference>
<dbReference type="GO" id="GO:0003677">
    <property type="term" value="F:DNA binding"/>
    <property type="evidence" value="ECO:0007669"/>
    <property type="project" value="UniProtKB-KW"/>
</dbReference>
<dbReference type="Pfam" id="PF08387">
    <property type="entry name" value="FBD"/>
    <property type="match status" value="1"/>
</dbReference>
<dbReference type="InterPro" id="IPR053772">
    <property type="entry name" value="At1g61320/At1g61330-like"/>
</dbReference>
<dbReference type="InterPro" id="IPR036047">
    <property type="entry name" value="F-box-like_dom_sf"/>
</dbReference>
<evidence type="ECO:0000259" key="1">
    <source>
        <dbReference type="SMART" id="SM00256"/>
    </source>
</evidence>
<protein>
    <submittedName>
        <fullName evidence="2">Homeobox protein HD-1</fullName>
        <ecNumber evidence="2">3.5.1.98</ecNumber>
    </submittedName>
</protein>
<dbReference type="InterPro" id="IPR032675">
    <property type="entry name" value="LRR_dom_sf"/>
</dbReference>
<name>A0ABD3DB89_9LAMI</name>
<dbReference type="EC" id="3.5.1.98" evidence="2"/>
<dbReference type="SUPFAM" id="SSF81383">
    <property type="entry name" value="F-box domain"/>
    <property type="match status" value="1"/>
</dbReference>
<evidence type="ECO:0000313" key="2">
    <source>
        <dbReference type="EMBL" id="KAL3639393.1"/>
    </source>
</evidence>
<dbReference type="SMART" id="SM00256">
    <property type="entry name" value="FBOX"/>
    <property type="match status" value="1"/>
</dbReference>
<gene>
    <name evidence="2" type="primary">HD1_5</name>
    <name evidence="2" type="ORF">CASFOL_017300</name>
</gene>
<comment type="caution">
    <text evidence="2">The sequence shown here is derived from an EMBL/GenBank/DDBJ whole genome shotgun (WGS) entry which is preliminary data.</text>
</comment>
<dbReference type="InterPro" id="IPR053781">
    <property type="entry name" value="F-box_AtFBL13-like"/>
</dbReference>
<keyword evidence="2" id="KW-0371">Homeobox</keyword>
<dbReference type="EMBL" id="JAVIJP010000018">
    <property type="protein sequence ID" value="KAL3639393.1"/>
    <property type="molecule type" value="Genomic_DNA"/>
</dbReference>
<dbReference type="InterPro" id="IPR001810">
    <property type="entry name" value="F-box_dom"/>
</dbReference>
<keyword evidence="3" id="KW-1185">Reference proteome</keyword>
<dbReference type="InterPro" id="IPR006566">
    <property type="entry name" value="FBD"/>
</dbReference>
<dbReference type="AlphaFoldDB" id="A0ABD3DB89"/>
<dbReference type="InterPro" id="IPR055411">
    <property type="entry name" value="LRR_FXL15/At3g58940/PEG3-like"/>
</dbReference>
<reference evidence="3" key="1">
    <citation type="journal article" date="2024" name="IScience">
        <title>Strigolactones Initiate the Formation of Haustorium-like Structures in Castilleja.</title>
        <authorList>
            <person name="Buerger M."/>
            <person name="Peterson D."/>
            <person name="Chory J."/>
        </authorList>
    </citation>
    <scope>NUCLEOTIDE SEQUENCE [LARGE SCALE GENOMIC DNA]</scope>
</reference>
<dbReference type="Gene3D" id="3.80.10.10">
    <property type="entry name" value="Ribonuclease Inhibitor"/>
    <property type="match status" value="1"/>
</dbReference>
<dbReference type="Pfam" id="PF00646">
    <property type="entry name" value="F-box"/>
    <property type="match status" value="1"/>
</dbReference>
<dbReference type="Proteomes" id="UP001632038">
    <property type="component" value="Unassembled WGS sequence"/>
</dbReference>
<dbReference type="PANTHER" id="PTHR34145">
    <property type="entry name" value="OS02G0105600 PROTEIN"/>
    <property type="match status" value="1"/>
</dbReference>
<dbReference type="Pfam" id="PF24758">
    <property type="entry name" value="LRR_At5g56370"/>
    <property type="match status" value="1"/>
</dbReference>
<organism evidence="2 3">
    <name type="scientific">Castilleja foliolosa</name>
    <dbReference type="NCBI Taxonomy" id="1961234"/>
    <lineage>
        <taxon>Eukaryota</taxon>
        <taxon>Viridiplantae</taxon>
        <taxon>Streptophyta</taxon>
        <taxon>Embryophyta</taxon>
        <taxon>Tracheophyta</taxon>
        <taxon>Spermatophyta</taxon>
        <taxon>Magnoliopsida</taxon>
        <taxon>eudicotyledons</taxon>
        <taxon>Gunneridae</taxon>
        <taxon>Pentapetalae</taxon>
        <taxon>asterids</taxon>
        <taxon>lamiids</taxon>
        <taxon>Lamiales</taxon>
        <taxon>Orobanchaceae</taxon>
        <taxon>Pedicularideae</taxon>
        <taxon>Castillejinae</taxon>
        <taxon>Castilleja</taxon>
    </lineage>
</organism>
<proteinExistence type="predicted"/>
<evidence type="ECO:0000313" key="3">
    <source>
        <dbReference type="Proteomes" id="UP001632038"/>
    </source>
</evidence>
<keyword evidence="2" id="KW-0378">Hydrolase</keyword>
<feature type="domain" description="F-box" evidence="1">
    <location>
        <begin position="24"/>
        <end position="64"/>
    </location>
</feature>
<sequence>MKKVVAKRSKVVEKNNTGDFISSLPDHLLHQIMSLLPPRYATATSVLSHRWETIWLSFPIIDLDQSHFSNREKLCSCLESTLNRHSLSNLQTVRLRINLSCSSQINRCVCEFMNTVLPDAKILKELDIRLTNYLLSCQQDICGPEIICIRPKEILSSCTNLIFLRIEGCRFEGSPHVDLPKLKTLHLKNMFIPEEFLVELIHSCPTVDTLSVEYCFGIQNVRICHPTIEKLVLGFRNDLASLELNVPRAKSINFHTLANSVTEVGLVKVLGYQNSKKIQARNLETLYLECLVIEPKVLHNIISIFPKMEKLYMNFCDVLGRAQMHSKTLTSLEMNECMLLDEVDIMAPNLQNFDYVHNPESVQLNYEMLMYIRQLSLDSIELEHETLWINSSNFPAIVSLKLSYCSYMKELRITSKKLESLEVSKCEDLEDCLIIAPQLLSFTYSGKVMDMGHLEASRKLCVRLNLEDAHSGHEHVGFVNKFVGFLQKVGASAACMTIEMDYSCTECLMMIKDIHVPPTTLVQHLKLDTWPDVMCLRDLVSCLLCISIHCNNLSINLGWFSLTLQEIKKKEACVPKSNLARIEDHLVRVEMKHFTGSAEEVDLVEFLVGIARHLQNMTIWMIKGKEDDATQKCLEACHQKLHLFDIVNHEGYVTFSRNAI</sequence>
<dbReference type="InterPro" id="IPR055357">
    <property type="entry name" value="LRR_At1g61320_AtMIF1"/>
</dbReference>